<proteinExistence type="predicted"/>
<accession>A0A8S5QYQ7</accession>
<evidence type="ECO:0000313" key="1">
    <source>
        <dbReference type="EMBL" id="DAE24342.1"/>
    </source>
</evidence>
<sequence length="29" mass="3225">MSASTVKRTDGSFNNFFCNDVRDEPVISS</sequence>
<reference evidence="1" key="1">
    <citation type="journal article" date="2021" name="Proc. Natl. Acad. Sci. U.S.A.">
        <title>A Catalog of Tens of Thousands of Viruses from Human Metagenomes Reveals Hidden Associations with Chronic Diseases.</title>
        <authorList>
            <person name="Tisza M.J."/>
            <person name="Buck C.B."/>
        </authorList>
    </citation>
    <scope>NUCLEOTIDE SEQUENCE</scope>
    <source>
        <strain evidence="1">Cttnq1</strain>
    </source>
</reference>
<dbReference type="EMBL" id="BK015772">
    <property type="protein sequence ID" value="DAE24342.1"/>
    <property type="molecule type" value="Genomic_DNA"/>
</dbReference>
<organism evidence="1">
    <name type="scientific">Siphoviridae sp. cttnq1</name>
    <dbReference type="NCBI Taxonomy" id="2826495"/>
    <lineage>
        <taxon>Viruses</taxon>
        <taxon>Duplodnaviria</taxon>
        <taxon>Heunggongvirae</taxon>
        <taxon>Uroviricota</taxon>
        <taxon>Caudoviricetes</taxon>
    </lineage>
</organism>
<name>A0A8S5QYQ7_9CAUD</name>
<protein>
    <submittedName>
        <fullName evidence="1">Uncharacterized protein</fullName>
    </submittedName>
</protein>